<feature type="transmembrane region" description="Helical" evidence="1">
    <location>
        <begin position="45"/>
        <end position="66"/>
    </location>
</feature>
<feature type="transmembrane region" description="Helical" evidence="1">
    <location>
        <begin position="87"/>
        <end position="108"/>
    </location>
</feature>
<dbReference type="RefSeq" id="WP_208151897.1">
    <property type="nucleotide sequence ID" value="NZ_JAGEVF010000001.1"/>
</dbReference>
<comment type="caution">
    <text evidence="2">The sequence shown here is derived from an EMBL/GenBank/DDBJ whole genome shotgun (WGS) entry which is preliminary data.</text>
</comment>
<feature type="transmembrane region" description="Helical" evidence="1">
    <location>
        <begin position="20"/>
        <end position="39"/>
    </location>
</feature>
<gene>
    <name evidence="2" type="ORF">J4050_00040</name>
</gene>
<accession>A0ABS3SY23</accession>
<keyword evidence="1" id="KW-0812">Transmembrane</keyword>
<reference evidence="2 3" key="1">
    <citation type="submission" date="2021-03" db="EMBL/GenBank/DDBJ databases">
        <title>Winogradskyella sp. nov., isolated from costal sediment.</title>
        <authorList>
            <person name="Gao C."/>
        </authorList>
    </citation>
    <scope>NUCLEOTIDE SEQUENCE [LARGE SCALE GENOMIC DNA]</scope>
    <source>
        <strain evidence="2 3">DF17</strain>
    </source>
</reference>
<organism evidence="2 3">
    <name type="scientific">Winogradskyella pelagia</name>
    <dbReference type="NCBI Taxonomy" id="2819984"/>
    <lineage>
        <taxon>Bacteria</taxon>
        <taxon>Pseudomonadati</taxon>
        <taxon>Bacteroidota</taxon>
        <taxon>Flavobacteriia</taxon>
        <taxon>Flavobacteriales</taxon>
        <taxon>Flavobacteriaceae</taxon>
        <taxon>Winogradskyella</taxon>
    </lineage>
</organism>
<dbReference type="Proteomes" id="UP000676776">
    <property type="component" value="Unassembled WGS sequence"/>
</dbReference>
<evidence type="ECO:0000313" key="3">
    <source>
        <dbReference type="Proteomes" id="UP000676776"/>
    </source>
</evidence>
<keyword evidence="3" id="KW-1185">Reference proteome</keyword>
<proteinExistence type="predicted"/>
<dbReference type="EMBL" id="JAGEVF010000001">
    <property type="protein sequence ID" value="MBO3115114.1"/>
    <property type="molecule type" value="Genomic_DNA"/>
</dbReference>
<protein>
    <submittedName>
        <fullName evidence="2">Uncharacterized protein</fullName>
    </submittedName>
</protein>
<sequence>MKKKPNKDQKTYPEGHFVGMWMGIGMAIFSGMGIPISIATGNNTFIAIGPAIGVAFGIAVGQSVENTYKKAGRIRPLTVKEKRTRKILLIGGIVALLLGVLAFTLIYFNRF</sequence>
<keyword evidence="1" id="KW-1133">Transmembrane helix</keyword>
<name>A0ABS3SY23_9FLAO</name>
<evidence type="ECO:0000313" key="2">
    <source>
        <dbReference type="EMBL" id="MBO3115114.1"/>
    </source>
</evidence>
<keyword evidence="1" id="KW-0472">Membrane</keyword>
<evidence type="ECO:0000256" key="1">
    <source>
        <dbReference type="SAM" id="Phobius"/>
    </source>
</evidence>